<reference evidence="4" key="1">
    <citation type="submission" date="2022-01" db="EMBL/GenBank/DDBJ databases">
        <title>STING isolate genome collection.</title>
        <authorList>
            <person name="France M."/>
            <person name="Rutt L."/>
            <person name="Humphrys M."/>
            <person name="Ravel J."/>
        </authorList>
    </citation>
    <scope>NUCLEOTIDE SEQUENCE</scope>
    <source>
        <strain evidence="4">C0081E5</strain>
    </source>
</reference>
<dbReference type="Proteomes" id="UP001211420">
    <property type="component" value="Unassembled WGS sequence"/>
</dbReference>
<feature type="transmembrane region" description="Helical" evidence="1">
    <location>
        <begin position="252"/>
        <end position="277"/>
    </location>
</feature>
<evidence type="ECO:0000313" key="3">
    <source>
        <dbReference type="EMBL" id="MCZ3621623.1"/>
    </source>
</evidence>
<feature type="transmembrane region" description="Helical" evidence="1">
    <location>
        <begin position="200"/>
        <end position="219"/>
    </location>
</feature>
<keyword evidence="1" id="KW-0472">Membrane</keyword>
<dbReference type="RefSeq" id="WP_269254131.1">
    <property type="nucleotide sequence ID" value="NZ_JAKHEY010000004.1"/>
</dbReference>
<organism evidence="4 6">
    <name type="scientific">Lactobacillus mulieris</name>
    <dbReference type="NCBI Taxonomy" id="2508708"/>
    <lineage>
        <taxon>Bacteria</taxon>
        <taxon>Bacillati</taxon>
        <taxon>Bacillota</taxon>
        <taxon>Bacilli</taxon>
        <taxon>Lactobacillales</taxon>
        <taxon>Lactobacillaceae</taxon>
        <taxon>Lactobacillus</taxon>
    </lineage>
</organism>
<dbReference type="Pfam" id="PF13240">
    <property type="entry name" value="Zn_Ribbon_1"/>
    <property type="match status" value="1"/>
</dbReference>
<evidence type="ECO:0000259" key="2">
    <source>
        <dbReference type="Pfam" id="PF13240"/>
    </source>
</evidence>
<dbReference type="InterPro" id="IPR046481">
    <property type="entry name" value="DUF6574"/>
</dbReference>
<sequence length="341" mass="37782">MKECPNCHTMVESGDKFCTSCGFKFTVQETVQPVQQQPQSVQPVQQVQVQQTTQQTNESLKKLKNTSKSYWNWLLASIKTPSADLEAGKWYGIITIIWEVMLPGIVSYFTLNSALKTAILSKAGSFANNAAFSSIVDAMLSRVSNFIGMIILSIVIIGIGNKIVEILISYYTNDFVFKEKYTKKVSFFEYSNRIMSRNGINAIISVILTIVCLFTINSFKSGMMSAMSSSNMGDIFSSFNSSSTNASDSSSIISVIFNSIVSMGIFVLPMTIADYATFTSCISELMINKAETKNNRTLGIWLFIVGLLVVNLILLAIVWRPLFDSFVTPAFNVIKSFGSKF</sequence>
<dbReference type="InterPro" id="IPR026870">
    <property type="entry name" value="Zinc_ribbon_dom"/>
</dbReference>
<dbReference type="Proteomes" id="UP001211566">
    <property type="component" value="Unassembled WGS sequence"/>
</dbReference>
<gene>
    <name evidence="3" type="ORF">L2772_01910</name>
    <name evidence="4" type="ORF">L2Z99_04445</name>
</gene>
<feature type="transmembrane region" description="Helical" evidence="1">
    <location>
        <begin position="146"/>
        <end position="171"/>
    </location>
</feature>
<evidence type="ECO:0000313" key="4">
    <source>
        <dbReference type="EMBL" id="MCZ9678332.1"/>
    </source>
</evidence>
<evidence type="ECO:0000313" key="5">
    <source>
        <dbReference type="Proteomes" id="UP001211420"/>
    </source>
</evidence>
<evidence type="ECO:0000256" key="1">
    <source>
        <dbReference type="SAM" id="Phobius"/>
    </source>
</evidence>
<comment type="caution">
    <text evidence="4">The sequence shown here is derived from an EMBL/GenBank/DDBJ whole genome shotgun (WGS) entry which is preliminary data.</text>
</comment>
<dbReference type="Pfam" id="PF20214">
    <property type="entry name" value="DUF6574"/>
    <property type="match status" value="1"/>
</dbReference>
<keyword evidence="1" id="KW-0812">Transmembrane</keyword>
<protein>
    <submittedName>
        <fullName evidence="4">Zinc ribbon domain-containing protein</fullName>
    </submittedName>
</protein>
<dbReference type="EMBL" id="JAKHPW010000001">
    <property type="protein sequence ID" value="MCZ3621623.1"/>
    <property type="molecule type" value="Genomic_DNA"/>
</dbReference>
<dbReference type="AlphaFoldDB" id="A0AAW5WXC9"/>
<keyword evidence="1" id="KW-1133">Transmembrane helix</keyword>
<feature type="domain" description="Zinc-ribbon" evidence="2">
    <location>
        <begin position="4"/>
        <end position="24"/>
    </location>
</feature>
<proteinExistence type="predicted"/>
<evidence type="ECO:0000313" key="6">
    <source>
        <dbReference type="Proteomes" id="UP001211566"/>
    </source>
</evidence>
<dbReference type="EMBL" id="JAKHEY010000004">
    <property type="protein sequence ID" value="MCZ9678332.1"/>
    <property type="molecule type" value="Genomic_DNA"/>
</dbReference>
<feature type="transmembrane region" description="Helical" evidence="1">
    <location>
        <begin position="90"/>
        <end position="111"/>
    </location>
</feature>
<accession>A0AAW5WXC9</accession>
<reference evidence="3 5" key="2">
    <citation type="submission" date="2022-01" db="EMBL/GenBank/DDBJ databases">
        <title>VMRC isolate genome collection.</title>
        <authorList>
            <person name="France M."/>
            <person name="Rutt L."/>
            <person name="Humphrys M."/>
            <person name="Ravel J."/>
        </authorList>
    </citation>
    <scope>NUCLEOTIDE SEQUENCE [LARGE SCALE GENOMIC DNA]</scope>
    <source>
        <strain evidence="3 5">C0172B4</strain>
    </source>
</reference>
<feature type="transmembrane region" description="Helical" evidence="1">
    <location>
        <begin position="298"/>
        <end position="319"/>
    </location>
</feature>
<name>A0AAW5WXC9_9LACO</name>
<keyword evidence="5" id="KW-1185">Reference proteome</keyword>